<feature type="compositionally biased region" description="Polar residues" evidence="2">
    <location>
        <begin position="38"/>
        <end position="52"/>
    </location>
</feature>
<feature type="compositionally biased region" description="Basic residues" evidence="2">
    <location>
        <begin position="732"/>
        <end position="743"/>
    </location>
</feature>
<feature type="compositionally biased region" description="Polar residues" evidence="2">
    <location>
        <begin position="78"/>
        <end position="102"/>
    </location>
</feature>
<sequence length="749" mass="84321">MKRNVINAKDLFSTNPGSLLPQKFSTCSLDQYDSAFNSSENSQTQDFSQDFASQSLSGSGQSQQTDDYQRYMSMPLLFSNNSRDNNTSNQQNNASLPNNAGPTPTPLFRQQLEANRARAKDKEFRELFRGLTACMRECTAEVKTLVEKIGHDVNANVPDETLQTKELCDKVQKTIEATTDRVVKVVQLSTADHEQLKERDAIIANKETEIAKLEKMLDKTREEAQEKVIAVMREEYAEQQRLNRQQIHEHFLAQQKQSQLQWKMQQDQQEQIELQGSHQQQLVAAQLKSQKEVEAYISKTLQEYQGWQEKVDSERGLASREMLTEMQAQQRKYYEALLRKQVSVQEEARHEARITWPPPPPPPPQDSMQRSSAWSWDGTCVPTSDANRCGDSGNPFFVPQARVATSTFSRIDSDYSTLYSGDAPAPSSRMPTTAALHPAQPAGMLRRDLSFPGAVAAAAGAAMSQGARMPVATVRPSPVATVAPHPKSPETKRAKSADRWEGEPDDSWMYYDPPCTRSRSREQTPGSKVNSIQTQETNQKEYVGELKPSAGRQLRKMPERTANAWKQSTNSNRSKTKSKPKSNTKDRKFKTPAKKANLNQQVERVLRSNKRSSWEIVGLCSPSIQENTDNLFSSPGNQSISSDASSPGLTLQDMSTVVKQMRRQKMTRAAYMPMMSPALQDHDYVNLDTSTTEEFGKSKTHNSKKNVAKEMLSSYSDESLFKTPTVQESAPKRKTSSSKRKQAFRLLCQ</sequence>
<reference evidence="4" key="1">
    <citation type="submission" date="2025-08" db="UniProtKB">
        <authorList>
            <consortium name="RefSeq"/>
        </authorList>
    </citation>
    <scope>IDENTIFICATION</scope>
</reference>
<feature type="compositionally biased region" description="Polar residues" evidence="2">
    <location>
        <begin position="718"/>
        <end position="728"/>
    </location>
</feature>
<feature type="region of interest" description="Disordered" evidence="2">
    <location>
        <begin position="78"/>
        <end position="107"/>
    </location>
</feature>
<dbReference type="GeneID" id="106804927"/>
<feature type="region of interest" description="Disordered" evidence="2">
    <location>
        <begin position="718"/>
        <end position="749"/>
    </location>
</feature>
<feature type="region of interest" description="Disordered" evidence="2">
    <location>
        <begin position="476"/>
        <end position="594"/>
    </location>
</feature>
<proteinExistence type="predicted"/>
<feature type="compositionally biased region" description="Pro residues" evidence="2">
    <location>
        <begin position="356"/>
        <end position="365"/>
    </location>
</feature>
<dbReference type="Proteomes" id="UP000695022">
    <property type="component" value="Unplaced"/>
</dbReference>
<organism evidence="3 4">
    <name type="scientific">Priapulus caudatus</name>
    <name type="common">Priapulid worm</name>
    <dbReference type="NCBI Taxonomy" id="37621"/>
    <lineage>
        <taxon>Eukaryota</taxon>
        <taxon>Metazoa</taxon>
        <taxon>Ecdysozoa</taxon>
        <taxon>Scalidophora</taxon>
        <taxon>Priapulida</taxon>
        <taxon>Priapulimorpha</taxon>
        <taxon>Priapulimorphida</taxon>
        <taxon>Priapulidae</taxon>
        <taxon>Priapulus</taxon>
    </lineage>
</organism>
<dbReference type="RefSeq" id="XP_014661821.1">
    <property type="nucleotide sequence ID" value="XM_014806335.1"/>
</dbReference>
<accession>A0ABM1DPF0</accession>
<feature type="compositionally biased region" description="Basic and acidic residues" evidence="2">
    <location>
        <begin position="487"/>
        <end position="502"/>
    </location>
</feature>
<feature type="coiled-coil region" evidence="1">
    <location>
        <begin position="196"/>
        <end position="230"/>
    </location>
</feature>
<feature type="compositionally biased region" description="Polar residues" evidence="2">
    <location>
        <begin position="523"/>
        <end position="537"/>
    </location>
</feature>
<evidence type="ECO:0000313" key="4">
    <source>
        <dbReference type="RefSeq" id="XP_014661821.1"/>
    </source>
</evidence>
<feature type="compositionally biased region" description="Basic residues" evidence="2">
    <location>
        <begin position="574"/>
        <end position="593"/>
    </location>
</feature>
<gene>
    <name evidence="4" type="primary">LOC106804927</name>
</gene>
<evidence type="ECO:0000313" key="3">
    <source>
        <dbReference type="Proteomes" id="UP000695022"/>
    </source>
</evidence>
<feature type="region of interest" description="Disordered" evidence="2">
    <location>
        <begin position="349"/>
        <end position="374"/>
    </location>
</feature>
<evidence type="ECO:0000256" key="2">
    <source>
        <dbReference type="SAM" id="MobiDB-lite"/>
    </source>
</evidence>
<keyword evidence="1" id="KW-0175">Coiled coil</keyword>
<evidence type="ECO:0000256" key="1">
    <source>
        <dbReference type="SAM" id="Coils"/>
    </source>
</evidence>
<keyword evidence="3" id="KW-1185">Reference proteome</keyword>
<name>A0ABM1DPF0_PRICU</name>
<feature type="compositionally biased region" description="Low complexity" evidence="2">
    <location>
        <begin position="53"/>
        <end position="64"/>
    </location>
</feature>
<feature type="region of interest" description="Disordered" evidence="2">
    <location>
        <begin position="38"/>
        <end position="65"/>
    </location>
</feature>
<protein>
    <submittedName>
        <fullName evidence="4">Uncharacterized protein LOC106804927</fullName>
    </submittedName>
</protein>